<proteinExistence type="predicted"/>
<organism evidence="1 2">
    <name type="scientific">Symbiodinium necroappetens</name>
    <dbReference type="NCBI Taxonomy" id="1628268"/>
    <lineage>
        <taxon>Eukaryota</taxon>
        <taxon>Sar</taxon>
        <taxon>Alveolata</taxon>
        <taxon>Dinophyceae</taxon>
        <taxon>Suessiales</taxon>
        <taxon>Symbiodiniaceae</taxon>
        <taxon>Symbiodinium</taxon>
    </lineage>
</organism>
<accession>A0A812XBE6</accession>
<keyword evidence="2" id="KW-1185">Reference proteome</keyword>
<gene>
    <name evidence="1" type="ORF">SNEC2469_LOCUS20849</name>
</gene>
<reference evidence="1" key="1">
    <citation type="submission" date="2021-02" db="EMBL/GenBank/DDBJ databases">
        <authorList>
            <person name="Dougan E. K."/>
            <person name="Rhodes N."/>
            <person name="Thang M."/>
            <person name="Chan C."/>
        </authorList>
    </citation>
    <scope>NUCLEOTIDE SEQUENCE</scope>
</reference>
<dbReference type="EMBL" id="CAJNJA010036634">
    <property type="protein sequence ID" value="CAE7722926.1"/>
    <property type="molecule type" value="Genomic_DNA"/>
</dbReference>
<evidence type="ECO:0000313" key="1">
    <source>
        <dbReference type="EMBL" id="CAE7722926.1"/>
    </source>
</evidence>
<dbReference type="OrthoDB" id="437407at2759"/>
<protein>
    <submittedName>
        <fullName evidence="1">Uncharacterized protein</fullName>
    </submittedName>
</protein>
<comment type="caution">
    <text evidence="1">The sequence shown here is derived from an EMBL/GenBank/DDBJ whole genome shotgun (WGS) entry which is preliminary data.</text>
</comment>
<evidence type="ECO:0000313" key="2">
    <source>
        <dbReference type="Proteomes" id="UP000601435"/>
    </source>
</evidence>
<sequence length="165" mass="18139">MKGDLKWLASTEDPRDGATLLVSGSTHYLNVYDDSGWRFSDESQTEFCSTMQSLPSPPPLVYMDGFTNALVFDDTLHVAWRGFAADFLASCLILIFGKGVGLQRACENAGLWARARGYSLSIDEFSLSDDKFPSVNAKGYEIKICCTWLAAWLQSMLSATGDISP</sequence>
<dbReference type="AlphaFoldDB" id="A0A812XBE6"/>
<dbReference type="Proteomes" id="UP000601435">
    <property type="component" value="Unassembled WGS sequence"/>
</dbReference>
<name>A0A812XBE6_9DINO</name>